<dbReference type="Pfam" id="PF13499">
    <property type="entry name" value="EF-hand_7"/>
    <property type="match status" value="1"/>
</dbReference>
<dbReference type="Proteomes" id="UP000663889">
    <property type="component" value="Unassembled WGS sequence"/>
</dbReference>
<dbReference type="InterPro" id="IPR002048">
    <property type="entry name" value="EF_hand_dom"/>
</dbReference>
<name>A0A813N0U9_9BILA</name>
<dbReference type="SMART" id="SM00054">
    <property type="entry name" value="EFh"/>
    <property type="match status" value="2"/>
</dbReference>
<gene>
    <name evidence="6" type="ORF">FNK824_LOCUS7585</name>
    <name evidence="5" type="ORF">OTI717_LOCUS1440</name>
    <name evidence="3" type="ORF">RFH988_LOCUS111</name>
    <name evidence="4" type="ORF">SEV965_LOCUS44</name>
</gene>
<dbReference type="Proteomes" id="UP000663823">
    <property type="component" value="Unassembled WGS sequence"/>
</dbReference>
<dbReference type="AlphaFoldDB" id="A0A813N0U9"/>
<evidence type="ECO:0000256" key="1">
    <source>
        <dbReference type="ARBA" id="ARBA00022837"/>
    </source>
</evidence>
<evidence type="ECO:0000313" key="7">
    <source>
        <dbReference type="Proteomes" id="UP000663882"/>
    </source>
</evidence>
<protein>
    <recommendedName>
        <fullName evidence="2">EF-hand domain-containing protein</fullName>
    </recommendedName>
</protein>
<organism evidence="3 7">
    <name type="scientific">Rotaria sordida</name>
    <dbReference type="NCBI Taxonomy" id="392033"/>
    <lineage>
        <taxon>Eukaryota</taxon>
        <taxon>Metazoa</taxon>
        <taxon>Spiralia</taxon>
        <taxon>Gnathifera</taxon>
        <taxon>Rotifera</taxon>
        <taxon>Eurotatoria</taxon>
        <taxon>Bdelloidea</taxon>
        <taxon>Philodinida</taxon>
        <taxon>Philodinidae</taxon>
        <taxon>Rotaria</taxon>
    </lineage>
</organism>
<evidence type="ECO:0000313" key="4">
    <source>
        <dbReference type="EMBL" id="CAF0788705.1"/>
    </source>
</evidence>
<dbReference type="InterPro" id="IPR052603">
    <property type="entry name" value="EFCB6"/>
</dbReference>
<dbReference type="EMBL" id="CAJOAX010000061">
    <property type="protein sequence ID" value="CAF3496296.1"/>
    <property type="molecule type" value="Genomic_DNA"/>
</dbReference>
<dbReference type="PANTHER" id="PTHR20875">
    <property type="entry name" value="EF-HAND CALCIUM-BINDING DOMAIN-CONTAINING PROTEIN 6-RELATED"/>
    <property type="match status" value="1"/>
</dbReference>
<keyword evidence="1" id="KW-0106">Calcium</keyword>
<dbReference type="EMBL" id="CAJNOU010000001">
    <property type="protein sequence ID" value="CAF0788705.1"/>
    <property type="molecule type" value="Genomic_DNA"/>
</dbReference>
<dbReference type="Proteomes" id="UP000663882">
    <property type="component" value="Unassembled WGS sequence"/>
</dbReference>
<reference evidence="3" key="1">
    <citation type="submission" date="2021-02" db="EMBL/GenBank/DDBJ databases">
        <authorList>
            <person name="Nowell W R."/>
        </authorList>
    </citation>
    <scope>NUCLEOTIDE SEQUENCE</scope>
</reference>
<dbReference type="CDD" id="cd00051">
    <property type="entry name" value="EFh"/>
    <property type="match status" value="1"/>
</dbReference>
<dbReference type="EMBL" id="CAJNOO010000002">
    <property type="protein sequence ID" value="CAF0731133.1"/>
    <property type="molecule type" value="Genomic_DNA"/>
</dbReference>
<dbReference type="GO" id="GO:0005654">
    <property type="term" value="C:nucleoplasm"/>
    <property type="evidence" value="ECO:0007669"/>
    <property type="project" value="TreeGrafter"/>
</dbReference>
<dbReference type="InterPro" id="IPR011992">
    <property type="entry name" value="EF-hand-dom_pair"/>
</dbReference>
<evidence type="ECO:0000313" key="5">
    <source>
        <dbReference type="EMBL" id="CAF3496296.1"/>
    </source>
</evidence>
<dbReference type="Proteomes" id="UP000663874">
    <property type="component" value="Unassembled WGS sequence"/>
</dbReference>
<dbReference type="PROSITE" id="PS50222">
    <property type="entry name" value="EF_HAND_2"/>
    <property type="match status" value="2"/>
</dbReference>
<sequence>MRTLDKNNIFDNRLHMYQQSNEFSTFSNNLRNWKSVSNIYSKKKLLYLDEIKPYLQKYFINHMSIIHQYCKKNNFINKQTFERILRSSGIVINNSNLESLWNSCQPSTKGISYEIFLQNFVPCQLENNQNSIGCSKDNLLSSNQCRILNYSIRINHIVKKYWQNLKDEFFSLDRYGRLFITIDQAINLMKKYCFPLNDNQQCEFALLFSPKANGQFNYFDFMQHFSNQLSLKNLNQNIFSRSTYVIQSKQSWTCLPITINCILNRIRSQCVQNYGNIYRVFKMIDKNHQGYLTQIDFKQLLKQFNIHLNEEEFYHVISEIDKNQDGLISYDELYYALINDALII</sequence>
<evidence type="ECO:0000313" key="3">
    <source>
        <dbReference type="EMBL" id="CAF0731133.1"/>
    </source>
</evidence>
<evidence type="ECO:0000313" key="6">
    <source>
        <dbReference type="EMBL" id="CAF3676954.1"/>
    </source>
</evidence>
<feature type="domain" description="EF-hand" evidence="2">
    <location>
        <begin position="272"/>
        <end position="307"/>
    </location>
</feature>
<dbReference type="InterPro" id="IPR018247">
    <property type="entry name" value="EF_Hand_1_Ca_BS"/>
</dbReference>
<proteinExistence type="predicted"/>
<dbReference type="OrthoDB" id="26525at2759"/>
<dbReference type="PANTHER" id="PTHR20875:SF2">
    <property type="entry name" value="EF-HAND CALCIUM-BINDING DOMAIN-CONTAINING PROTEIN 6"/>
    <property type="match status" value="1"/>
</dbReference>
<dbReference type="GO" id="GO:0005509">
    <property type="term" value="F:calcium ion binding"/>
    <property type="evidence" value="ECO:0007669"/>
    <property type="project" value="InterPro"/>
</dbReference>
<comment type="caution">
    <text evidence="3">The sequence shown here is derived from an EMBL/GenBank/DDBJ whole genome shotgun (WGS) entry which is preliminary data.</text>
</comment>
<feature type="domain" description="EF-hand" evidence="2">
    <location>
        <begin position="308"/>
        <end position="343"/>
    </location>
</feature>
<evidence type="ECO:0000259" key="2">
    <source>
        <dbReference type="PROSITE" id="PS50222"/>
    </source>
</evidence>
<accession>A0A813N0U9</accession>
<dbReference type="EMBL" id="CAJOBE010000710">
    <property type="protein sequence ID" value="CAF3676954.1"/>
    <property type="molecule type" value="Genomic_DNA"/>
</dbReference>
<dbReference type="Gene3D" id="1.10.238.10">
    <property type="entry name" value="EF-hand"/>
    <property type="match status" value="2"/>
</dbReference>
<dbReference type="SUPFAM" id="SSF47473">
    <property type="entry name" value="EF-hand"/>
    <property type="match status" value="1"/>
</dbReference>
<dbReference type="PROSITE" id="PS00018">
    <property type="entry name" value="EF_HAND_1"/>
    <property type="match status" value="1"/>
</dbReference>